<dbReference type="EMBL" id="JAAGNN010000008">
    <property type="protein sequence ID" value="KAF4085835.1"/>
    <property type="molecule type" value="Genomic_DNA"/>
</dbReference>
<gene>
    <name evidence="2" type="ORF">AMELA_G00099480</name>
</gene>
<name>A0A7J6AT86_AMEME</name>
<dbReference type="AlphaFoldDB" id="A0A7J6AT86"/>
<keyword evidence="3" id="KW-1185">Reference proteome</keyword>
<proteinExistence type="predicted"/>
<evidence type="ECO:0000256" key="1">
    <source>
        <dbReference type="SAM" id="Phobius"/>
    </source>
</evidence>
<reference evidence="2 3" key="1">
    <citation type="submission" date="2020-02" db="EMBL/GenBank/DDBJ databases">
        <title>A chromosome-scale genome assembly of the black bullhead catfish (Ameiurus melas).</title>
        <authorList>
            <person name="Wen M."/>
            <person name="Zham M."/>
            <person name="Cabau C."/>
            <person name="Klopp C."/>
            <person name="Donnadieu C."/>
            <person name="Roques C."/>
            <person name="Bouchez O."/>
            <person name="Lampietro C."/>
            <person name="Jouanno E."/>
            <person name="Herpin A."/>
            <person name="Louis A."/>
            <person name="Berthelot C."/>
            <person name="Parey E."/>
            <person name="Roest-Crollius H."/>
            <person name="Braasch I."/>
            <person name="Postlethwait J."/>
            <person name="Robinson-Rechavi M."/>
            <person name="Echchiki A."/>
            <person name="Begum T."/>
            <person name="Montfort J."/>
            <person name="Schartl M."/>
            <person name="Bobe J."/>
            <person name="Guiguen Y."/>
        </authorList>
    </citation>
    <scope>NUCLEOTIDE SEQUENCE [LARGE SCALE GENOMIC DNA]</scope>
    <source>
        <strain evidence="2">M_S1</strain>
        <tissue evidence="2">Blood</tissue>
    </source>
</reference>
<keyword evidence="1" id="KW-0472">Membrane</keyword>
<protein>
    <submittedName>
        <fullName evidence="2">Uncharacterized protein</fullName>
    </submittedName>
</protein>
<keyword evidence="1" id="KW-0812">Transmembrane</keyword>
<evidence type="ECO:0000313" key="2">
    <source>
        <dbReference type="EMBL" id="KAF4085835.1"/>
    </source>
</evidence>
<sequence length="76" mass="8483">MLRTRHGVLTATGPGNGCRNGRAAQPIKFTLTPAIAKNYKYWPMWIVSILFLSFVVGELLVGAQTRCFERLKPFDG</sequence>
<evidence type="ECO:0000313" key="3">
    <source>
        <dbReference type="Proteomes" id="UP000593565"/>
    </source>
</evidence>
<feature type="transmembrane region" description="Helical" evidence="1">
    <location>
        <begin position="42"/>
        <end position="63"/>
    </location>
</feature>
<comment type="caution">
    <text evidence="2">The sequence shown here is derived from an EMBL/GenBank/DDBJ whole genome shotgun (WGS) entry which is preliminary data.</text>
</comment>
<dbReference type="Proteomes" id="UP000593565">
    <property type="component" value="Unassembled WGS sequence"/>
</dbReference>
<organism evidence="2 3">
    <name type="scientific">Ameiurus melas</name>
    <name type="common">Black bullhead</name>
    <name type="synonym">Silurus melas</name>
    <dbReference type="NCBI Taxonomy" id="219545"/>
    <lineage>
        <taxon>Eukaryota</taxon>
        <taxon>Metazoa</taxon>
        <taxon>Chordata</taxon>
        <taxon>Craniata</taxon>
        <taxon>Vertebrata</taxon>
        <taxon>Euteleostomi</taxon>
        <taxon>Actinopterygii</taxon>
        <taxon>Neopterygii</taxon>
        <taxon>Teleostei</taxon>
        <taxon>Ostariophysi</taxon>
        <taxon>Siluriformes</taxon>
        <taxon>Ictaluridae</taxon>
        <taxon>Ameiurus</taxon>
    </lineage>
</organism>
<keyword evidence="1" id="KW-1133">Transmembrane helix</keyword>
<accession>A0A7J6AT86</accession>